<dbReference type="EMBL" id="KZ613937">
    <property type="protein sequence ID" value="PMD48954.1"/>
    <property type="molecule type" value="Genomic_DNA"/>
</dbReference>
<feature type="domain" description="Metallo-beta-lactamase" evidence="6">
    <location>
        <begin position="41"/>
        <end position="250"/>
    </location>
</feature>
<gene>
    <name evidence="7" type="ORF">L207DRAFT_550726</name>
</gene>
<dbReference type="GO" id="GO:0016787">
    <property type="term" value="F:hydrolase activity"/>
    <property type="evidence" value="ECO:0007669"/>
    <property type="project" value="UniProtKB-KW"/>
</dbReference>
<comment type="similarity">
    <text evidence="2">Belongs to the metallo-beta-lactamase superfamily.</text>
</comment>
<name>A0A2J6SDV9_HYAVF</name>
<dbReference type="InterPro" id="IPR051013">
    <property type="entry name" value="MBL_superfamily_lactonases"/>
</dbReference>
<dbReference type="CDD" id="cd07729">
    <property type="entry name" value="AHL_lactonase_MBL-fold"/>
    <property type="match status" value="1"/>
</dbReference>
<evidence type="ECO:0000256" key="4">
    <source>
        <dbReference type="ARBA" id="ARBA00022801"/>
    </source>
</evidence>
<dbReference type="OrthoDB" id="10250730at2759"/>
<keyword evidence="4 7" id="KW-0378">Hydrolase</keyword>
<comment type="cofactor">
    <cofactor evidence="1">
        <name>Zn(2+)</name>
        <dbReference type="ChEBI" id="CHEBI:29105"/>
    </cofactor>
</comment>
<evidence type="ECO:0000313" key="8">
    <source>
        <dbReference type="Proteomes" id="UP000235786"/>
    </source>
</evidence>
<keyword evidence="8" id="KW-1185">Reference proteome</keyword>
<dbReference type="AlphaFoldDB" id="A0A2J6SDV9"/>
<organism evidence="7 8">
    <name type="scientific">Hyaloscypha variabilis (strain UAMH 11265 / GT02V1 / F)</name>
    <name type="common">Meliniomyces variabilis</name>
    <dbReference type="NCBI Taxonomy" id="1149755"/>
    <lineage>
        <taxon>Eukaryota</taxon>
        <taxon>Fungi</taxon>
        <taxon>Dikarya</taxon>
        <taxon>Ascomycota</taxon>
        <taxon>Pezizomycotina</taxon>
        <taxon>Leotiomycetes</taxon>
        <taxon>Helotiales</taxon>
        <taxon>Hyaloscyphaceae</taxon>
        <taxon>Hyaloscypha</taxon>
        <taxon>Hyaloscypha variabilis</taxon>
    </lineage>
</organism>
<proteinExistence type="inferred from homology"/>
<dbReference type="Proteomes" id="UP000235786">
    <property type="component" value="Unassembled WGS sequence"/>
</dbReference>
<dbReference type="PANTHER" id="PTHR42978:SF2">
    <property type="entry name" value="102 KBASES UNSTABLE REGION: FROM 1 TO 119443"/>
    <property type="match status" value="1"/>
</dbReference>
<dbReference type="PANTHER" id="PTHR42978">
    <property type="entry name" value="QUORUM-QUENCHING LACTONASE YTNP-RELATED-RELATED"/>
    <property type="match status" value="1"/>
</dbReference>
<evidence type="ECO:0000313" key="7">
    <source>
        <dbReference type="EMBL" id="PMD48954.1"/>
    </source>
</evidence>
<evidence type="ECO:0000256" key="2">
    <source>
        <dbReference type="ARBA" id="ARBA00007749"/>
    </source>
</evidence>
<dbReference type="SUPFAM" id="SSF56281">
    <property type="entry name" value="Metallo-hydrolase/oxidoreductase"/>
    <property type="match status" value="1"/>
</dbReference>
<accession>A0A2J6SDV9</accession>
<dbReference type="SMART" id="SM00849">
    <property type="entry name" value="Lactamase_B"/>
    <property type="match status" value="1"/>
</dbReference>
<keyword evidence="3" id="KW-0479">Metal-binding</keyword>
<evidence type="ECO:0000256" key="5">
    <source>
        <dbReference type="ARBA" id="ARBA00022833"/>
    </source>
</evidence>
<sequence>MPASHLLNLGFLEADSGFFVRGGNASTASNLHPEPTRRKLAMISVLISHPTEGLMLFETGAGKEYIWGEQLNDIFARVDYRPEHELENAIAKTGHSINDVKTVIMGHLHLDHAGGLENFVGTGVPICVHEVELKHAYYSVATKADLGVYLPKNLRWELNWQPVHGSSWDIAEGITIRHAPGHTPGLCILQINLRESGTWIFTTDQYHVKENFCDSVPQGWLARDHSEWVRTHQMIRSMAKHTNAKLVFGHCKETLDLYKQAPECYM</sequence>
<dbReference type="InterPro" id="IPR001279">
    <property type="entry name" value="Metallo-B-lactamas"/>
</dbReference>
<dbReference type="InterPro" id="IPR036866">
    <property type="entry name" value="RibonucZ/Hydroxyglut_hydro"/>
</dbReference>
<dbReference type="Pfam" id="PF00753">
    <property type="entry name" value="Lactamase_B"/>
    <property type="match status" value="1"/>
</dbReference>
<dbReference type="GO" id="GO:0046872">
    <property type="term" value="F:metal ion binding"/>
    <property type="evidence" value="ECO:0007669"/>
    <property type="project" value="UniProtKB-KW"/>
</dbReference>
<protein>
    <submittedName>
        <fullName evidence="7">Metallo-hydrolase/oxidoreductase</fullName>
    </submittedName>
</protein>
<reference evidence="7 8" key="1">
    <citation type="submission" date="2016-04" db="EMBL/GenBank/DDBJ databases">
        <title>A degradative enzymes factory behind the ericoid mycorrhizal symbiosis.</title>
        <authorList>
            <consortium name="DOE Joint Genome Institute"/>
            <person name="Martino E."/>
            <person name="Morin E."/>
            <person name="Grelet G."/>
            <person name="Kuo A."/>
            <person name="Kohler A."/>
            <person name="Daghino S."/>
            <person name="Barry K."/>
            <person name="Choi C."/>
            <person name="Cichocki N."/>
            <person name="Clum A."/>
            <person name="Copeland A."/>
            <person name="Hainaut M."/>
            <person name="Haridas S."/>
            <person name="Labutti K."/>
            <person name="Lindquist E."/>
            <person name="Lipzen A."/>
            <person name="Khouja H.-R."/>
            <person name="Murat C."/>
            <person name="Ohm R."/>
            <person name="Olson A."/>
            <person name="Spatafora J."/>
            <person name="Veneault-Fourrey C."/>
            <person name="Henrissat B."/>
            <person name="Grigoriev I."/>
            <person name="Martin F."/>
            <person name="Perotto S."/>
        </authorList>
    </citation>
    <scope>NUCLEOTIDE SEQUENCE [LARGE SCALE GENOMIC DNA]</scope>
    <source>
        <strain evidence="7 8">F</strain>
    </source>
</reference>
<keyword evidence="5" id="KW-0862">Zinc</keyword>
<evidence type="ECO:0000259" key="6">
    <source>
        <dbReference type="SMART" id="SM00849"/>
    </source>
</evidence>
<evidence type="ECO:0000256" key="3">
    <source>
        <dbReference type="ARBA" id="ARBA00022723"/>
    </source>
</evidence>
<evidence type="ECO:0000256" key="1">
    <source>
        <dbReference type="ARBA" id="ARBA00001947"/>
    </source>
</evidence>
<dbReference type="STRING" id="1149755.A0A2J6SDV9"/>
<dbReference type="Gene3D" id="3.60.15.10">
    <property type="entry name" value="Ribonuclease Z/Hydroxyacylglutathione hydrolase-like"/>
    <property type="match status" value="1"/>
</dbReference>